<dbReference type="OrthoDB" id="3403621at2"/>
<dbReference type="PROSITE" id="PS51257">
    <property type="entry name" value="PROKAR_LIPOPROTEIN"/>
    <property type="match status" value="1"/>
</dbReference>
<gene>
    <name evidence="2" type="ORF">CBR64_14265</name>
</gene>
<sequence length="323" mass="35798">MARRVTALRTTSTALLLVSTLALAACGGDGPAAESATEGPLTEFFADVYGDWDEEEAQAEQMEIEEAVARCMVEQGFEYQPVDQSAMSFTTSSEDQDTEKFAAENGYGFSVQIEPSEEEQAAMDAWVDPNQEYVEAMSESEQTAYYEALYGDMASMEYDEDAEMPEYDPTTAGCQGAAQQEVYGDQNALYESAEMVAFNEATTQLYEDVAADPRLQETDTAWSGCMADAGFAGYTTPQEAMDDMMERSNALWEDAGAEGPSEEVLQEAQDLERDTAVADFTCKQEVDYEEVRLEVQHDLEAAFVEEHREEMEVVRDLMTEAQK</sequence>
<dbReference type="AlphaFoldDB" id="A0A1Y0HYW0"/>
<name>A0A1Y0HYW0_CELCE</name>
<proteinExistence type="predicted"/>
<reference evidence="2 3" key="1">
    <citation type="submission" date="2017-05" db="EMBL/GenBank/DDBJ databases">
        <authorList>
            <person name="Song R."/>
            <person name="Chenine A.L."/>
            <person name="Ruprecht R.M."/>
        </authorList>
    </citation>
    <scope>NUCLEOTIDE SEQUENCE [LARGE SCALE GENOMIC DNA]</scope>
    <source>
        <strain evidence="2 3">PSBB019</strain>
    </source>
</reference>
<evidence type="ECO:0000313" key="3">
    <source>
        <dbReference type="Proteomes" id="UP000196228"/>
    </source>
</evidence>
<evidence type="ECO:0000256" key="1">
    <source>
        <dbReference type="SAM" id="SignalP"/>
    </source>
</evidence>
<dbReference type="RefSeq" id="WP_087471419.1">
    <property type="nucleotide sequence ID" value="NZ_CP021383.1"/>
</dbReference>
<organism evidence="2 3">
    <name type="scientific">Cellulosimicrobium cellulans</name>
    <name type="common">Arthrobacter luteus</name>
    <dbReference type="NCBI Taxonomy" id="1710"/>
    <lineage>
        <taxon>Bacteria</taxon>
        <taxon>Bacillati</taxon>
        <taxon>Actinomycetota</taxon>
        <taxon>Actinomycetes</taxon>
        <taxon>Micrococcales</taxon>
        <taxon>Promicromonosporaceae</taxon>
        <taxon>Cellulosimicrobium</taxon>
    </lineage>
</organism>
<keyword evidence="1" id="KW-0732">Signal</keyword>
<dbReference type="Proteomes" id="UP000196228">
    <property type="component" value="Chromosome"/>
</dbReference>
<dbReference type="KEGG" id="cceu:CBR64_14265"/>
<protein>
    <submittedName>
        <fullName evidence="2">Uncharacterized protein</fullName>
    </submittedName>
</protein>
<dbReference type="EMBL" id="CP021383">
    <property type="protein sequence ID" value="ARU52444.1"/>
    <property type="molecule type" value="Genomic_DNA"/>
</dbReference>
<accession>A0A1Y0HYW0</accession>
<feature type="chain" id="PRO_5013390459" evidence="1">
    <location>
        <begin position="25"/>
        <end position="323"/>
    </location>
</feature>
<feature type="signal peptide" evidence="1">
    <location>
        <begin position="1"/>
        <end position="24"/>
    </location>
</feature>
<evidence type="ECO:0000313" key="2">
    <source>
        <dbReference type="EMBL" id="ARU52444.1"/>
    </source>
</evidence>